<accession>U1HHR2</accession>
<proteinExistence type="predicted"/>
<sequence length="176" mass="20130">MEIAERLKTVLRKSQDLLNIRNAQRAVTSPPSYDAVLLQKHCERLLQPTGTPLHGVAGYLREFDPLIIPPTPEASEKAVQKHLTALSRVNDASTLEYARRSCGGTRRKAYDRHFAHLLTVYEWSWLHQIADALIDVFEKRSPRNFEIRPIRKLRRQQTSVVMAQQYADSQSEGPVS</sequence>
<protein>
    <submittedName>
        <fullName evidence="1">Uncharacterized protein</fullName>
    </submittedName>
</protein>
<dbReference type="HOGENOM" id="CLU_1525138_0_0_1"/>
<evidence type="ECO:0000313" key="2">
    <source>
        <dbReference type="Proteomes" id="UP000019373"/>
    </source>
</evidence>
<dbReference type="EMBL" id="KE721518">
    <property type="protein sequence ID" value="ERF68404.1"/>
    <property type="molecule type" value="Genomic_DNA"/>
</dbReference>
<gene>
    <name evidence="1" type="ORF">EPUS_03722</name>
</gene>
<keyword evidence="2" id="KW-1185">Reference proteome</keyword>
<reference evidence="2" key="1">
    <citation type="journal article" date="2014" name="BMC Genomics">
        <title>Genome characteristics reveal the impact of lichenization on lichen-forming fungus Endocarpon pusillum Hedwig (Verrucariales, Ascomycota).</title>
        <authorList>
            <person name="Wang Y.-Y."/>
            <person name="Liu B."/>
            <person name="Zhang X.-Y."/>
            <person name="Zhou Q.-M."/>
            <person name="Zhang T."/>
            <person name="Li H."/>
            <person name="Yu Y.-F."/>
            <person name="Zhang X.-L."/>
            <person name="Hao X.-Y."/>
            <person name="Wang M."/>
            <person name="Wang L."/>
            <person name="Wei J.-C."/>
        </authorList>
    </citation>
    <scope>NUCLEOTIDE SEQUENCE [LARGE SCALE GENOMIC DNA]</scope>
    <source>
        <strain evidence="2">Z07020 / HMAS-L-300199</strain>
    </source>
</reference>
<dbReference type="AlphaFoldDB" id="U1HHR2"/>
<dbReference type="GeneID" id="19238760"/>
<dbReference type="Proteomes" id="UP000019373">
    <property type="component" value="Unassembled WGS sequence"/>
</dbReference>
<name>U1HHR2_ENDPU</name>
<organism evidence="1 2">
    <name type="scientific">Endocarpon pusillum (strain Z07020 / HMAS-L-300199)</name>
    <name type="common">Lichen-forming fungus</name>
    <dbReference type="NCBI Taxonomy" id="1263415"/>
    <lineage>
        <taxon>Eukaryota</taxon>
        <taxon>Fungi</taxon>
        <taxon>Dikarya</taxon>
        <taxon>Ascomycota</taxon>
        <taxon>Pezizomycotina</taxon>
        <taxon>Eurotiomycetes</taxon>
        <taxon>Chaetothyriomycetidae</taxon>
        <taxon>Verrucariales</taxon>
        <taxon>Verrucariaceae</taxon>
        <taxon>Endocarpon</taxon>
    </lineage>
</organism>
<evidence type="ECO:0000313" key="1">
    <source>
        <dbReference type="EMBL" id="ERF68404.1"/>
    </source>
</evidence>
<dbReference type="RefSeq" id="XP_007805896.1">
    <property type="nucleotide sequence ID" value="XM_007807705.1"/>
</dbReference>